<dbReference type="PATRIC" id="fig|710421.3.peg.2022"/>
<dbReference type="GO" id="GO:0033969">
    <property type="term" value="F:gamma-glutamyl-gamma-aminobutyrate hydrolase activity"/>
    <property type="evidence" value="ECO:0007669"/>
    <property type="project" value="TreeGrafter"/>
</dbReference>
<protein>
    <submittedName>
        <fullName evidence="1">Putative glutamine amidotransferase</fullName>
    </submittedName>
</protein>
<dbReference type="CDD" id="cd01745">
    <property type="entry name" value="GATase1_2"/>
    <property type="match status" value="1"/>
</dbReference>
<dbReference type="SUPFAM" id="SSF52317">
    <property type="entry name" value="Class I glutamine amidotransferase-like"/>
    <property type="match status" value="1"/>
</dbReference>
<dbReference type="Pfam" id="PF07722">
    <property type="entry name" value="Peptidase_C26"/>
    <property type="match status" value="1"/>
</dbReference>
<reference evidence="1 2" key="1">
    <citation type="submission" date="2012-06" db="EMBL/GenBank/DDBJ databases">
        <title>Complete sequence of chromosome of Mycobacterium chubuense NBB4.</title>
        <authorList>
            <consortium name="US DOE Joint Genome Institute"/>
            <person name="Lucas S."/>
            <person name="Han J."/>
            <person name="Lapidus A."/>
            <person name="Cheng J.-F."/>
            <person name="Goodwin L."/>
            <person name="Pitluck S."/>
            <person name="Peters L."/>
            <person name="Mikhailova N."/>
            <person name="Teshima H."/>
            <person name="Detter J.C."/>
            <person name="Han C."/>
            <person name="Tapia R."/>
            <person name="Land M."/>
            <person name="Hauser L."/>
            <person name="Kyrpides N."/>
            <person name="Ivanova N."/>
            <person name="Pagani I."/>
            <person name="Mattes T."/>
            <person name="Holmes A."/>
            <person name="Rutledge P."/>
            <person name="Paulsen I."/>
            <person name="Coleman N."/>
            <person name="Woyke T."/>
        </authorList>
    </citation>
    <scope>NUCLEOTIDE SEQUENCE [LARGE SCALE GENOMIC DNA]</scope>
    <source>
        <strain evidence="1 2">NBB4</strain>
    </source>
</reference>
<keyword evidence="2" id="KW-1185">Reference proteome</keyword>
<dbReference type="Proteomes" id="UP000006057">
    <property type="component" value="Chromosome"/>
</dbReference>
<dbReference type="eggNOG" id="COG2071">
    <property type="taxonomic scope" value="Bacteria"/>
</dbReference>
<keyword evidence="1" id="KW-0808">Transferase</keyword>
<dbReference type="AlphaFoldDB" id="I4BHP6"/>
<name>I4BHP6_MYCCN</name>
<dbReference type="PROSITE" id="PS51273">
    <property type="entry name" value="GATASE_TYPE_1"/>
    <property type="match status" value="1"/>
</dbReference>
<dbReference type="PANTHER" id="PTHR43235">
    <property type="entry name" value="GLUTAMINE AMIDOTRANSFERASE PB2B2.05-RELATED"/>
    <property type="match status" value="1"/>
</dbReference>
<accession>I4BHP6</accession>
<dbReference type="GO" id="GO:0005829">
    <property type="term" value="C:cytosol"/>
    <property type="evidence" value="ECO:0007669"/>
    <property type="project" value="TreeGrafter"/>
</dbReference>
<evidence type="ECO:0000313" key="1">
    <source>
        <dbReference type="EMBL" id="AFM16803.1"/>
    </source>
</evidence>
<keyword evidence="1" id="KW-0315">Glutamine amidotransferase</keyword>
<evidence type="ECO:0000313" key="2">
    <source>
        <dbReference type="Proteomes" id="UP000006057"/>
    </source>
</evidence>
<dbReference type="InterPro" id="IPR029062">
    <property type="entry name" value="Class_I_gatase-like"/>
</dbReference>
<proteinExistence type="predicted"/>
<dbReference type="PANTHER" id="PTHR43235:SF1">
    <property type="entry name" value="GLUTAMINE AMIDOTRANSFERASE PB2B2.05-RELATED"/>
    <property type="match status" value="1"/>
</dbReference>
<dbReference type="InterPro" id="IPR011697">
    <property type="entry name" value="Peptidase_C26"/>
</dbReference>
<dbReference type="GO" id="GO:0016740">
    <property type="term" value="F:transferase activity"/>
    <property type="evidence" value="ECO:0007669"/>
    <property type="project" value="UniProtKB-KW"/>
</dbReference>
<dbReference type="STRING" id="710421.Mycch_2020"/>
<dbReference type="HOGENOM" id="CLU_030756_4_0_11"/>
<dbReference type="EMBL" id="CP003053">
    <property type="protein sequence ID" value="AFM16803.1"/>
    <property type="molecule type" value="Genomic_DNA"/>
</dbReference>
<gene>
    <name evidence="1" type="ordered locus">Mycch_2020</name>
</gene>
<dbReference type="InterPro" id="IPR044668">
    <property type="entry name" value="PuuD-like"/>
</dbReference>
<sequence length="255" mass="26862">MNASDAVRPVIGLTTYLQQAQTGVWDVRASFLPAIYFEGVGMAGGIPVLVPPQPAGDPIAHRVLDGLDGLIITGGRDVDPAAYGGHRHRATDVPDADSRTRDAFELALLRAALRRGVPVLGICRGAQVLNVALGGTLHQHLPEVVGHTRHQQGNAVFTTSAISTVAGTKVAALVGAATDAQCYHHQAVDRLGDGLIVSASDADGVIEAVEMDPARYPQHWVVAVQWHPEERLDDLRLFAGLVGAAATYATEKVSV</sequence>
<dbReference type="KEGG" id="mcb:Mycch_2020"/>
<dbReference type="Gene3D" id="3.40.50.880">
    <property type="match status" value="1"/>
</dbReference>
<dbReference type="RefSeq" id="WP_014815283.1">
    <property type="nucleotide sequence ID" value="NC_018027.1"/>
</dbReference>
<dbReference type="GO" id="GO:0006598">
    <property type="term" value="P:polyamine catabolic process"/>
    <property type="evidence" value="ECO:0007669"/>
    <property type="project" value="TreeGrafter"/>
</dbReference>
<organism evidence="1 2">
    <name type="scientific">Mycolicibacterium chubuense (strain NBB4)</name>
    <name type="common">Mycobacterium chubuense</name>
    <dbReference type="NCBI Taxonomy" id="710421"/>
    <lineage>
        <taxon>Bacteria</taxon>
        <taxon>Bacillati</taxon>
        <taxon>Actinomycetota</taxon>
        <taxon>Actinomycetes</taxon>
        <taxon>Mycobacteriales</taxon>
        <taxon>Mycobacteriaceae</taxon>
        <taxon>Mycolicibacterium</taxon>
    </lineage>
</organism>